<protein>
    <submittedName>
        <fullName evidence="2">GNAT family N-acetyltransferase</fullName>
        <ecNumber evidence="2">2.3.1.-</ecNumber>
    </submittedName>
</protein>
<dbReference type="InterPro" id="IPR000182">
    <property type="entry name" value="GNAT_dom"/>
</dbReference>
<sequence length="187" mass="21458">MQKKGRKSRERAKQSAKTTMKTIATPTVKVKVKAAPPLRYRPREERDNAFICRVTLLTMKRVFEESTHSPLNEEVVMQLVNKCDHVIIIEQGGKPIGYYCYEKLDSDRIYWGSLIIVPAKQNVGIGKQVFEHFVANAKRQGVRLIEGHVQIKNEKAYRYWLNKGFQVIGAPVGGSVHIRLPLDERKQ</sequence>
<dbReference type="GO" id="GO:0016746">
    <property type="term" value="F:acyltransferase activity"/>
    <property type="evidence" value="ECO:0007669"/>
    <property type="project" value="UniProtKB-KW"/>
</dbReference>
<dbReference type="InterPro" id="IPR016181">
    <property type="entry name" value="Acyl_CoA_acyltransferase"/>
</dbReference>
<gene>
    <name evidence="2" type="ORF">ACFSOY_19600</name>
</gene>
<dbReference type="EMBL" id="JBHUIO010000012">
    <property type="protein sequence ID" value="MFD2172173.1"/>
    <property type="molecule type" value="Genomic_DNA"/>
</dbReference>
<reference evidence="3" key="1">
    <citation type="journal article" date="2019" name="Int. J. Syst. Evol. Microbiol.">
        <title>The Global Catalogue of Microorganisms (GCM) 10K type strain sequencing project: providing services to taxonomists for standard genome sequencing and annotation.</title>
        <authorList>
            <consortium name="The Broad Institute Genomics Platform"/>
            <consortium name="The Broad Institute Genome Sequencing Center for Infectious Disease"/>
            <person name="Wu L."/>
            <person name="Ma J."/>
        </authorList>
    </citation>
    <scope>NUCLEOTIDE SEQUENCE [LARGE SCALE GENOMIC DNA]</scope>
    <source>
        <strain evidence="3">CGMCC 1.13574</strain>
    </source>
</reference>
<feature type="domain" description="N-acetyltransferase" evidence="1">
    <location>
        <begin position="38"/>
        <end position="183"/>
    </location>
</feature>
<dbReference type="Gene3D" id="3.40.630.30">
    <property type="match status" value="1"/>
</dbReference>
<dbReference type="EC" id="2.3.1.-" evidence="2"/>
<accession>A0ABW5A250</accession>
<comment type="caution">
    <text evidence="2">The sequence shown here is derived from an EMBL/GenBank/DDBJ whole genome shotgun (WGS) entry which is preliminary data.</text>
</comment>
<name>A0ABW5A250_9BACL</name>
<dbReference type="RefSeq" id="WP_386049561.1">
    <property type="nucleotide sequence ID" value="NZ_JBHUIO010000012.1"/>
</dbReference>
<keyword evidence="3" id="KW-1185">Reference proteome</keyword>
<proteinExistence type="predicted"/>
<evidence type="ECO:0000313" key="2">
    <source>
        <dbReference type="EMBL" id="MFD2172173.1"/>
    </source>
</evidence>
<keyword evidence="2" id="KW-0012">Acyltransferase</keyword>
<dbReference type="Proteomes" id="UP001597343">
    <property type="component" value="Unassembled WGS sequence"/>
</dbReference>
<organism evidence="2 3">
    <name type="scientific">Tumebacillus lipolyticus</name>
    <dbReference type="NCBI Taxonomy" id="1280370"/>
    <lineage>
        <taxon>Bacteria</taxon>
        <taxon>Bacillati</taxon>
        <taxon>Bacillota</taxon>
        <taxon>Bacilli</taxon>
        <taxon>Bacillales</taxon>
        <taxon>Alicyclobacillaceae</taxon>
        <taxon>Tumebacillus</taxon>
    </lineage>
</organism>
<dbReference type="Pfam" id="PF00583">
    <property type="entry name" value="Acetyltransf_1"/>
    <property type="match status" value="1"/>
</dbReference>
<evidence type="ECO:0000259" key="1">
    <source>
        <dbReference type="PROSITE" id="PS51186"/>
    </source>
</evidence>
<evidence type="ECO:0000313" key="3">
    <source>
        <dbReference type="Proteomes" id="UP001597343"/>
    </source>
</evidence>
<dbReference type="PROSITE" id="PS51186">
    <property type="entry name" value="GNAT"/>
    <property type="match status" value="1"/>
</dbReference>
<dbReference type="SUPFAM" id="SSF55729">
    <property type="entry name" value="Acyl-CoA N-acyltransferases (Nat)"/>
    <property type="match status" value="1"/>
</dbReference>
<keyword evidence="2" id="KW-0808">Transferase</keyword>